<dbReference type="InterPro" id="IPR013525">
    <property type="entry name" value="ABC2_TM"/>
</dbReference>
<evidence type="ECO:0000259" key="10">
    <source>
        <dbReference type="PROSITE" id="PS50893"/>
    </source>
</evidence>
<dbReference type="SUPFAM" id="SSF52540">
    <property type="entry name" value="P-loop containing nucleoside triphosphate hydrolases"/>
    <property type="match status" value="1"/>
</dbReference>
<evidence type="ECO:0000256" key="5">
    <source>
        <dbReference type="ARBA" id="ARBA00022741"/>
    </source>
</evidence>
<dbReference type="WBParaSite" id="Pan_g15295.t1">
    <property type="protein sequence ID" value="Pan_g15295.t1"/>
    <property type="gene ID" value="Pan_g15295"/>
</dbReference>
<accession>A0A7E4V193</accession>
<feature type="transmembrane region" description="Helical" evidence="9">
    <location>
        <begin position="584"/>
        <end position="604"/>
    </location>
</feature>
<reference evidence="11" key="1">
    <citation type="journal article" date="2013" name="Genetics">
        <title>The draft genome and transcriptome of Panagrellus redivivus are shaped by the harsh demands of a free-living lifestyle.</title>
        <authorList>
            <person name="Srinivasan J."/>
            <person name="Dillman A.R."/>
            <person name="Macchietto M.G."/>
            <person name="Heikkinen L."/>
            <person name="Lakso M."/>
            <person name="Fracchia K.M."/>
            <person name="Antoshechkin I."/>
            <person name="Mortazavi A."/>
            <person name="Wong G."/>
            <person name="Sternberg P.W."/>
        </authorList>
    </citation>
    <scope>NUCLEOTIDE SEQUENCE [LARGE SCALE GENOMIC DNA]</scope>
    <source>
        <strain evidence="11">MT8872</strain>
    </source>
</reference>
<keyword evidence="7 9" id="KW-1133">Transmembrane helix</keyword>
<feature type="transmembrane region" description="Helical" evidence="9">
    <location>
        <begin position="460"/>
        <end position="484"/>
    </location>
</feature>
<dbReference type="PROSITE" id="PS50893">
    <property type="entry name" value="ABC_TRANSPORTER_2"/>
    <property type="match status" value="1"/>
</dbReference>
<protein>
    <submittedName>
        <fullName evidence="12">ABC transporter domain-containing protein</fullName>
    </submittedName>
</protein>
<evidence type="ECO:0000313" key="11">
    <source>
        <dbReference type="Proteomes" id="UP000492821"/>
    </source>
</evidence>
<evidence type="ECO:0000256" key="1">
    <source>
        <dbReference type="ARBA" id="ARBA00004141"/>
    </source>
</evidence>
<keyword evidence="11" id="KW-1185">Reference proteome</keyword>
<dbReference type="PANTHER" id="PTHR48041">
    <property type="entry name" value="ABC TRANSPORTER G FAMILY MEMBER 28"/>
    <property type="match status" value="1"/>
</dbReference>
<dbReference type="InterPro" id="IPR050352">
    <property type="entry name" value="ABCG_transporters"/>
</dbReference>
<dbReference type="PANTHER" id="PTHR48041:SF131">
    <property type="entry name" value="ABC TRANSPORTER DOMAIN-CONTAINING PROTEIN"/>
    <property type="match status" value="1"/>
</dbReference>
<dbReference type="Gene3D" id="3.40.50.300">
    <property type="entry name" value="P-loop containing nucleotide triphosphate hydrolases"/>
    <property type="match status" value="1"/>
</dbReference>
<evidence type="ECO:0000256" key="6">
    <source>
        <dbReference type="ARBA" id="ARBA00022840"/>
    </source>
</evidence>
<dbReference type="Pfam" id="PF00005">
    <property type="entry name" value="ABC_tran"/>
    <property type="match status" value="1"/>
</dbReference>
<dbReference type="InterPro" id="IPR017871">
    <property type="entry name" value="ABC_transporter-like_CS"/>
</dbReference>
<keyword evidence="8 9" id="KW-0472">Membrane</keyword>
<evidence type="ECO:0000256" key="9">
    <source>
        <dbReference type="SAM" id="Phobius"/>
    </source>
</evidence>
<comment type="subcellular location">
    <subcellularLocation>
        <location evidence="1">Membrane</location>
        <topology evidence="1">Multi-pass membrane protein</topology>
    </subcellularLocation>
</comment>
<keyword evidence="3" id="KW-0813">Transport</keyword>
<keyword evidence="6" id="KW-0067">ATP-binding</keyword>
<evidence type="ECO:0000256" key="3">
    <source>
        <dbReference type="ARBA" id="ARBA00022448"/>
    </source>
</evidence>
<feature type="transmembrane region" description="Helical" evidence="9">
    <location>
        <begin position="432"/>
        <end position="454"/>
    </location>
</feature>
<proteinExistence type="inferred from homology"/>
<name>A0A7E4V193_PANRE</name>
<dbReference type="AlphaFoldDB" id="A0A7E4V193"/>
<feature type="transmembrane region" description="Helical" evidence="9">
    <location>
        <begin position="491"/>
        <end position="512"/>
    </location>
</feature>
<dbReference type="Pfam" id="PF01061">
    <property type="entry name" value="ABC2_membrane"/>
    <property type="match status" value="1"/>
</dbReference>
<evidence type="ECO:0000256" key="2">
    <source>
        <dbReference type="ARBA" id="ARBA00005814"/>
    </source>
</evidence>
<dbReference type="GO" id="GO:0005524">
    <property type="term" value="F:ATP binding"/>
    <property type="evidence" value="ECO:0007669"/>
    <property type="project" value="UniProtKB-KW"/>
</dbReference>
<dbReference type="GO" id="GO:0140359">
    <property type="term" value="F:ABC-type transporter activity"/>
    <property type="evidence" value="ECO:0007669"/>
    <property type="project" value="InterPro"/>
</dbReference>
<reference evidence="12" key="2">
    <citation type="submission" date="2020-10" db="UniProtKB">
        <authorList>
            <consortium name="WormBaseParasite"/>
        </authorList>
    </citation>
    <scope>IDENTIFICATION</scope>
</reference>
<evidence type="ECO:0000256" key="8">
    <source>
        <dbReference type="ARBA" id="ARBA00023136"/>
    </source>
</evidence>
<evidence type="ECO:0000256" key="7">
    <source>
        <dbReference type="ARBA" id="ARBA00022989"/>
    </source>
</evidence>
<organism evidence="11 12">
    <name type="scientific">Panagrellus redivivus</name>
    <name type="common">Microworm</name>
    <dbReference type="NCBI Taxonomy" id="6233"/>
    <lineage>
        <taxon>Eukaryota</taxon>
        <taxon>Metazoa</taxon>
        <taxon>Ecdysozoa</taxon>
        <taxon>Nematoda</taxon>
        <taxon>Chromadorea</taxon>
        <taxon>Rhabditida</taxon>
        <taxon>Tylenchina</taxon>
        <taxon>Panagrolaimomorpha</taxon>
        <taxon>Panagrolaimoidea</taxon>
        <taxon>Panagrolaimidae</taxon>
        <taxon>Panagrellus</taxon>
    </lineage>
</organism>
<dbReference type="InterPro" id="IPR003593">
    <property type="entry name" value="AAA+_ATPase"/>
</dbReference>
<dbReference type="GO" id="GO:0005886">
    <property type="term" value="C:plasma membrane"/>
    <property type="evidence" value="ECO:0007669"/>
    <property type="project" value="TreeGrafter"/>
</dbReference>
<dbReference type="Proteomes" id="UP000492821">
    <property type="component" value="Unassembled WGS sequence"/>
</dbReference>
<dbReference type="SMART" id="SM00382">
    <property type="entry name" value="AAA"/>
    <property type="match status" value="1"/>
</dbReference>
<comment type="similarity">
    <text evidence="2">Belongs to the ABC transporter superfamily. ABCG family. Eye pigment precursor importer (TC 3.A.1.204) subfamily.</text>
</comment>
<dbReference type="InterPro" id="IPR003439">
    <property type="entry name" value="ABC_transporter-like_ATP-bd"/>
</dbReference>
<evidence type="ECO:0000256" key="4">
    <source>
        <dbReference type="ARBA" id="ARBA00022692"/>
    </source>
</evidence>
<keyword evidence="5" id="KW-0547">Nucleotide-binding</keyword>
<evidence type="ECO:0000313" key="12">
    <source>
        <dbReference type="WBParaSite" id="Pan_g15295.t1"/>
    </source>
</evidence>
<dbReference type="InterPro" id="IPR027417">
    <property type="entry name" value="P-loop_NTPase"/>
</dbReference>
<dbReference type="CDD" id="cd03213">
    <property type="entry name" value="ABCG_EPDR"/>
    <property type="match status" value="1"/>
</dbReference>
<dbReference type="PROSITE" id="PS00211">
    <property type="entry name" value="ABC_TRANSPORTER_1"/>
    <property type="match status" value="1"/>
</dbReference>
<keyword evidence="4 9" id="KW-0812">Transmembrane</keyword>
<dbReference type="GO" id="GO:0016887">
    <property type="term" value="F:ATP hydrolysis activity"/>
    <property type="evidence" value="ECO:0007669"/>
    <property type="project" value="InterPro"/>
</dbReference>
<sequence>MSEAGTTTKKRLRLPPVKDVSLCWENIKVQTKAGRPLLNGIDGAALPGQLVALMGASGAGKTTLLNTLLHRNLKGLHVEGDILLDGRPIVKGSIGSVSAYVQQEDLFIGTLTVREHLNIQADLRLHNKMSAAARKERVEAVLHEIGLTNSQYSRIGLGGVKKGISGGEAKRLAFAAEILSNPALLFCDEPTTGLDSFMALQVIHTLNRMAVDGKRTIVCTIHQPASEIYEMFDKVLFLALGRVAFFGTPAESLIFFNKSGVLFPSHCNPADILIHNLAVIPFKEEECTTKITKICDNFQISSYNEEVLKWRAECKARVNETLSGRGNVPLLRRLWALLKRSLIDTFRNPSLARAKIVQKAVMGLFIGLLYFRTDMNQDGVQSFKGALFYYISEITYATVFGIQTFMPNDFPVVAREHHDGIYPVGIYYTAKILSYLPLFTLDGMIMLSISYFMVGFDRNILSFLRTIVTGVLIEWSAASMGLMISAASPSYAIAVSISGPLLTMFSLTGGLFTNVGKMSPYVSWVQYLSWFRYGYESFVINQFRHIESIPCEDASGKPTTACESSGGQIIRNLYFDEANLYWNWAYMLIYILCAFVIGYSGLLLRTKLAR</sequence>
<feature type="domain" description="ABC transporter" evidence="10">
    <location>
        <begin position="22"/>
        <end position="265"/>
    </location>
</feature>